<dbReference type="EMBL" id="CP001089">
    <property type="protein sequence ID" value="ACD94014.1"/>
    <property type="molecule type" value="Genomic_DNA"/>
</dbReference>
<evidence type="ECO:0000256" key="3">
    <source>
        <dbReference type="ARBA" id="ARBA00022695"/>
    </source>
</evidence>
<dbReference type="PANTHER" id="PTHR47545:SF1">
    <property type="entry name" value="MULTIFUNCTIONAL CCA PROTEIN"/>
    <property type="match status" value="1"/>
</dbReference>
<dbReference type="OrthoDB" id="9805698at2"/>
<dbReference type="Pfam" id="PF01743">
    <property type="entry name" value="PolyA_pol"/>
    <property type="match status" value="1"/>
</dbReference>
<dbReference type="SUPFAM" id="SSF81301">
    <property type="entry name" value="Nucleotidyltransferase"/>
    <property type="match status" value="1"/>
</dbReference>
<organism evidence="11 12">
    <name type="scientific">Trichlorobacter lovleyi (strain ATCC BAA-1151 / DSM 17278 / SZ)</name>
    <name type="common">Geobacter lovleyi</name>
    <dbReference type="NCBI Taxonomy" id="398767"/>
    <lineage>
        <taxon>Bacteria</taxon>
        <taxon>Pseudomonadati</taxon>
        <taxon>Thermodesulfobacteriota</taxon>
        <taxon>Desulfuromonadia</taxon>
        <taxon>Geobacterales</taxon>
        <taxon>Geobacteraceae</taxon>
        <taxon>Trichlorobacter</taxon>
    </lineage>
</organism>
<evidence type="ECO:0000259" key="10">
    <source>
        <dbReference type="PROSITE" id="PS51831"/>
    </source>
</evidence>
<evidence type="ECO:0000256" key="2">
    <source>
        <dbReference type="ARBA" id="ARBA00022694"/>
    </source>
</evidence>
<dbReference type="GO" id="GO:0003723">
    <property type="term" value="F:RNA binding"/>
    <property type="evidence" value="ECO:0007669"/>
    <property type="project" value="UniProtKB-KW"/>
</dbReference>
<evidence type="ECO:0000256" key="9">
    <source>
        <dbReference type="RuleBase" id="RU003953"/>
    </source>
</evidence>
<dbReference type="SUPFAM" id="SSF81891">
    <property type="entry name" value="Poly A polymerase C-terminal region-like"/>
    <property type="match status" value="1"/>
</dbReference>
<dbReference type="GO" id="GO:0005524">
    <property type="term" value="F:ATP binding"/>
    <property type="evidence" value="ECO:0007669"/>
    <property type="project" value="UniProtKB-KW"/>
</dbReference>
<dbReference type="GO" id="GO:0046872">
    <property type="term" value="F:metal ion binding"/>
    <property type="evidence" value="ECO:0007669"/>
    <property type="project" value="UniProtKB-KW"/>
</dbReference>
<name>B3EB30_TRIL1</name>
<dbReference type="PANTHER" id="PTHR47545">
    <property type="entry name" value="MULTIFUNCTIONAL CCA PROTEIN"/>
    <property type="match status" value="1"/>
</dbReference>
<evidence type="ECO:0000256" key="5">
    <source>
        <dbReference type="ARBA" id="ARBA00022741"/>
    </source>
</evidence>
<comment type="similarity">
    <text evidence="9">Belongs to the tRNA nucleotidyltransferase/poly(A) polymerase family.</text>
</comment>
<dbReference type="GO" id="GO:0004810">
    <property type="term" value="F:CCA tRNA nucleotidyltransferase activity"/>
    <property type="evidence" value="ECO:0007669"/>
    <property type="project" value="UniProtKB-EC"/>
</dbReference>
<dbReference type="InterPro" id="IPR003607">
    <property type="entry name" value="HD/PDEase_dom"/>
</dbReference>
<dbReference type="HOGENOM" id="CLU_015961_1_1_7"/>
<evidence type="ECO:0000256" key="7">
    <source>
        <dbReference type="ARBA" id="ARBA00022842"/>
    </source>
</evidence>
<evidence type="ECO:0000256" key="6">
    <source>
        <dbReference type="ARBA" id="ARBA00022840"/>
    </source>
</evidence>
<evidence type="ECO:0000313" key="12">
    <source>
        <dbReference type="Proteomes" id="UP000002420"/>
    </source>
</evidence>
<keyword evidence="12" id="KW-1185">Reference proteome</keyword>
<dbReference type="InterPro" id="IPR006674">
    <property type="entry name" value="HD_domain"/>
</dbReference>
<dbReference type="Gene3D" id="3.30.460.10">
    <property type="entry name" value="Beta Polymerase, domain 2"/>
    <property type="match status" value="1"/>
</dbReference>
<dbReference type="STRING" id="398767.Glov_0285"/>
<keyword evidence="1 9" id="KW-0808">Transferase</keyword>
<evidence type="ECO:0000313" key="11">
    <source>
        <dbReference type="EMBL" id="ACD94014.1"/>
    </source>
</evidence>
<dbReference type="Pfam" id="PF01966">
    <property type="entry name" value="HD"/>
    <property type="match status" value="1"/>
</dbReference>
<gene>
    <name evidence="11" type="ordered locus">Glov_0285</name>
</gene>
<reference evidence="11 12" key="1">
    <citation type="submission" date="2008-05" db="EMBL/GenBank/DDBJ databases">
        <title>Complete sequence of chromosome of Geobacter lovleyi SZ.</title>
        <authorList>
            <consortium name="US DOE Joint Genome Institute"/>
            <person name="Lucas S."/>
            <person name="Copeland A."/>
            <person name="Lapidus A."/>
            <person name="Glavina del Rio T."/>
            <person name="Dalin E."/>
            <person name="Tice H."/>
            <person name="Bruce D."/>
            <person name="Goodwin L."/>
            <person name="Pitluck S."/>
            <person name="Chertkov O."/>
            <person name="Meincke L."/>
            <person name="Brettin T."/>
            <person name="Detter J.C."/>
            <person name="Han C."/>
            <person name="Tapia R."/>
            <person name="Kuske C.R."/>
            <person name="Schmutz J."/>
            <person name="Larimer F."/>
            <person name="Land M."/>
            <person name="Hauser L."/>
            <person name="Kyrpides N."/>
            <person name="Mikhailova N."/>
            <person name="Sung Y."/>
            <person name="Fletcher K.E."/>
            <person name="Ritalahti K.M."/>
            <person name="Loeffler F.E."/>
            <person name="Richardson P."/>
        </authorList>
    </citation>
    <scope>NUCLEOTIDE SEQUENCE [LARGE SCALE GENOMIC DNA]</scope>
    <source>
        <strain evidence="12">ATCC BAA-1151 / DSM 17278 / SZ</strain>
    </source>
</reference>
<dbReference type="GO" id="GO:0008033">
    <property type="term" value="P:tRNA processing"/>
    <property type="evidence" value="ECO:0007669"/>
    <property type="project" value="UniProtKB-KW"/>
</dbReference>
<dbReference type="eggNOG" id="COG0617">
    <property type="taxonomic scope" value="Bacteria"/>
</dbReference>
<dbReference type="InterPro" id="IPR002646">
    <property type="entry name" value="PolA_pol_head_dom"/>
</dbReference>
<evidence type="ECO:0000256" key="1">
    <source>
        <dbReference type="ARBA" id="ARBA00022679"/>
    </source>
</evidence>
<keyword evidence="11" id="KW-0378">Hydrolase</keyword>
<dbReference type="InterPro" id="IPR043519">
    <property type="entry name" value="NT_sf"/>
</dbReference>
<dbReference type="PROSITE" id="PS51831">
    <property type="entry name" value="HD"/>
    <property type="match status" value="1"/>
</dbReference>
<dbReference type="KEGG" id="glo:Glov_0285"/>
<feature type="domain" description="HD" evidence="10">
    <location>
        <begin position="229"/>
        <end position="348"/>
    </location>
</feature>
<dbReference type="GO" id="GO:0016787">
    <property type="term" value="F:hydrolase activity"/>
    <property type="evidence" value="ECO:0007669"/>
    <property type="project" value="UniProtKB-KW"/>
</dbReference>
<keyword evidence="8 9" id="KW-0694">RNA-binding</keyword>
<dbReference type="CDD" id="cd00077">
    <property type="entry name" value="HDc"/>
    <property type="match status" value="1"/>
</dbReference>
<sequence>MTATSIVKSLFPQETWSRIWIVGGTVRDVLNGKDGEDIDLDAVLTPEELASYGFRPVDPVTSAPIWFRHIPEIGKIEITSLASVDLLTDDLTRRDFTVNAMAMTLDGEVVDLFGGIQDLGQKRLRACSDVSFQGDPIRIFRAFRFESEEWRMDPDTTRMISDVSWEKSFSCIPVERFSREMVKALGKGEPERFFRNMVEMNVGSTYLPELFAMNTVPAGPIDKHPEGDLLTHSLQVLQRTVGASNDPLARFCALFHDLGKLETDPELYPKHHGHDDAGKITAKKFCDRLCLPVSWRRALMGICHLHTNANNWNELRDSTRIRMADQAVKSGITEILPLVSAADKPCGSGMAGWEMTVRIVQLNTAELGINQDAMETMPVENRAGFILQKRVDQLRRQI</sequence>
<keyword evidence="2" id="KW-0819">tRNA processing</keyword>
<dbReference type="Proteomes" id="UP000002420">
    <property type="component" value="Chromosome"/>
</dbReference>
<accession>B3EB30</accession>
<keyword evidence="6" id="KW-0067">ATP-binding</keyword>
<protein>
    <submittedName>
        <fullName evidence="11">Polynucleotide adenylyltransferase/metal dependent phosphohydrolase</fullName>
        <ecNumber evidence="11">2.7.7.72</ecNumber>
    </submittedName>
</protein>
<evidence type="ECO:0000256" key="4">
    <source>
        <dbReference type="ARBA" id="ARBA00022723"/>
    </source>
</evidence>
<keyword evidence="5" id="KW-0547">Nucleotide-binding</keyword>
<dbReference type="AlphaFoldDB" id="B3EB30"/>
<dbReference type="Gene3D" id="1.10.3090.10">
    <property type="entry name" value="cca-adding enzyme, domain 2"/>
    <property type="match status" value="1"/>
</dbReference>
<proteinExistence type="inferred from homology"/>
<dbReference type="EC" id="2.7.7.72" evidence="11"/>
<keyword evidence="4" id="KW-0479">Metal-binding</keyword>
<dbReference type="RefSeq" id="WP_012468371.1">
    <property type="nucleotide sequence ID" value="NC_010814.1"/>
</dbReference>
<keyword evidence="3 11" id="KW-0548">Nucleotidyltransferase</keyword>
<keyword evidence="7" id="KW-0460">Magnesium</keyword>
<evidence type="ECO:0000256" key="8">
    <source>
        <dbReference type="ARBA" id="ARBA00022884"/>
    </source>
</evidence>
<dbReference type="InterPro" id="IPR050124">
    <property type="entry name" value="tRNA_CCA-adding_enzyme"/>
</dbReference>